<evidence type="ECO:0000256" key="3">
    <source>
        <dbReference type="PROSITE-ProRule" id="PRU00339"/>
    </source>
</evidence>
<dbReference type="InterPro" id="IPR011990">
    <property type="entry name" value="TPR-like_helical_dom_sf"/>
</dbReference>
<feature type="repeat" description="TPR" evidence="3">
    <location>
        <begin position="168"/>
        <end position="201"/>
    </location>
</feature>
<dbReference type="PROSITE" id="PS50005">
    <property type="entry name" value="TPR"/>
    <property type="match status" value="3"/>
</dbReference>
<dbReference type="Pfam" id="PF13432">
    <property type="entry name" value="TPR_16"/>
    <property type="match status" value="1"/>
</dbReference>
<keyword evidence="2 3" id="KW-0802">TPR repeat</keyword>
<reference evidence="6" key="1">
    <citation type="submission" date="2025-08" db="UniProtKB">
        <authorList>
            <consortium name="RefSeq"/>
        </authorList>
    </citation>
    <scope>IDENTIFICATION</scope>
</reference>
<dbReference type="Pfam" id="PF13181">
    <property type="entry name" value="TPR_8"/>
    <property type="match status" value="1"/>
</dbReference>
<evidence type="ECO:0000313" key="5">
    <source>
        <dbReference type="Proteomes" id="UP001515500"/>
    </source>
</evidence>
<dbReference type="Proteomes" id="UP001515500">
    <property type="component" value="Chromosome 3"/>
</dbReference>
<dbReference type="SMART" id="SM00028">
    <property type="entry name" value="TPR"/>
    <property type="match status" value="7"/>
</dbReference>
<dbReference type="PANTHER" id="PTHR15704:SF7">
    <property type="entry name" value="SUPERKILLER COMPLEX PROTEIN 3"/>
    <property type="match status" value="1"/>
</dbReference>
<evidence type="ECO:0000256" key="4">
    <source>
        <dbReference type="SAM" id="MobiDB-lite"/>
    </source>
</evidence>
<evidence type="ECO:0000313" key="6">
    <source>
        <dbReference type="RefSeq" id="XP_039116568.1"/>
    </source>
</evidence>
<dbReference type="Gene3D" id="1.25.40.10">
    <property type="entry name" value="Tetratricopeptide repeat domain"/>
    <property type="match status" value="2"/>
</dbReference>
<dbReference type="AlphaFoldDB" id="A0AB40APG5"/>
<dbReference type="GO" id="GO:0006401">
    <property type="term" value="P:RNA catabolic process"/>
    <property type="evidence" value="ECO:0007669"/>
    <property type="project" value="InterPro"/>
</dbReference>
<dbReference type="PANTHER" id="PTHR15704">
    <property type="entry name" value="SUPERKILLER 3 PROTEIN-RELATED"/>
    <property type="match status" value="1"/>
</dbReference>
<gene>
    <name evidence="6" type="primary">LOC120252178</name>
</gene>
<organism evidence="5 6">
    <name type="scientific">Dioscorea cayennensis subsp. rotundata</name>
    <name type="common">White Guinea yam</name>
    <name type="synonym">Dioscorea rotundata</name>
    <dbReference type="NCBI Taxonomy" id="55577"/>
    <lineage>
        <taxon>Eukaryota</taxon>
        <taxon>Viridiplantae</taxon>
        <taxon>Streptophyta</taxon>
        <taxon>Embryophyta</taxon>
        <taxon>Tracheophyta</taxon>
        <taxon>Spermatophyta</taxon>
        <taxon>Magnoliopsida</taxon>
        <taxon>Liliopsida</taxon>
        <taxon>Dioscoreales</taxon>
        <taxon>Dioscoreaceae</taxon>
        <taxon>Dioscorea</taxon>
    </lineage>
</organism>
<proteinExistence type="predicted"/>
<feature type="repeat" description="TPR" evidence="3">
    <location>
        <begin position="426"/>
        <end position="459"/>
    </location>
</feature>
<dbReference type="GeneID" id="120252178"/>
<dbReference type="SUPFAM" id="SSF48452">
    <property type="entry name" value="TPR-like"/>
    <property type="match status" value="3"/>
</dbReference>
<accession>A0AB40APG5</accession>
<feature type="repeat" description="TPR" evidence="3">
    <location>
        <begin position="202"/>
        <end position="235"/>
    </location>
</feature>
<dbReference type="InterPro" id="IPR019734">
    <property type="entry name" value="TPR_rpt"/>
</dbReference>
<dbReference type="GO" id="GO:0055087">
    <property type="term" value="C:Ski complex"/>
    <property type="evidence" value="ECO:0007669"/>
    <property type="project" value="InterPro"/>
</dbReference>
<sequence length="1203" mass="134172">MGIEDPLKSLQEALDSDPSNPSNHFNLGLLFWRKGEEAGGDESKELKDRAAEHFLASAKLNPSDGASFRLLGHYYSRVSLDVQRASKCYQRAVSLDPEDFEAGEALCDLLDASGKESLEVSTCREISEKSRRAFWAFRRLGYLQVHQKKWLEAVQNLQHAIRGYPTCADLWEALGLAYHHLGMFTAALKSYGRAIELENSRIFAFIQSGNIQLMLGSYKKGVEQFRYALDIAPHDISAQLGLASGLLGLSKDCVNSGAFGWGAVLLEEASTVVEAGTRLTGNIFSAWKLHGDIKIAYAKCFPWEGERICHEMNEEIFSSSISDWKKTCHLAAVSARKSYQRALHLVPWQANVYTDISIALDLIGSLEESFTADTDVWHLPEKMSLGGLMLEGANSEFWIILGCVSHSYPLKQHALIRGLQLDGSQSAAWAFLGKLYRILGDKKLARQAFDHARSIDPSLALPWAGMSVDSSDGKYSVVEAYESCQLAAQILPLPEFQVGLGMLAASSGQLLSPQVFVAVRQAAQRAPFYAESHNLKGLVYEARRDYDLATGAYKCARWALNTMRNADPAFKSCLTDVSINLARSLCQAGHANDAVRECEALRINGTFNAEGFQIYAFALWQLGRNDEALVLARTLISNVPTMERRYAVAALGLVCKLIYFISGQHSVSAVIQKLPKELLRNKRMGFIVATLTALDPNSQLQMLLSSLLQTVKSHDAATELHSIVAISKMMTNGQILEIENGLKYLRNVLHVYPSSSLIRNQLSSLLLSKEDWMASERAIKCSLAATRDHVNNGLKSAFEIHGAVRVACYAGGATCPKFSFSTCKDQLMQGTMTVQHLQKWLHQEPWNYKARYLLILNIYQKAREEKFPQYLCTTLKRLLVAALSQEIYLKESEQCRYQKFLLLLCASEISLQCGDHIGCFNRTENAIALAPSNSDLFFAHLQLCRAYAAQDDLLNVKNEYMICLQLKTANLIGWISLKYLESRYKLQENSSAVDINFQSCLALKMNSKSIWGATFNLVCAQCSVHDQDVFHAEETLMGVCAEENADSCLLLFHGAVCMELARQQSGSQFLLRAAASLTKAQENAPVPLPIISALLAQAEASLGARTKWESNLRLEWFSWPPEMRPAELYFQMSLLARQPNKGSNQNSNVELSQSSEKWLLRAIHLNPSCLRYWRVLQKLIGFMKQKSPFYDLCLLICGLSHVD</sequence>
<feature type="region of interest" description="Disordered" evidence="4">
    <location>
        <begin position="1"/>
        <end position="21"/>
    </location>
</feature>
<name>A0AB40APG5_DIOCR</name>
<dbReference type="RefSeq" id="XP_039116568.1">
    <property type="nucleotide sequence ID" value="XM_039260634.1"/>
</dbReference>
<keyword evidence="1" id="KW-0677">Repeat</keyword>
<evidence type="ECO:0000256" key="1">
    <source>
        <dbReference type="ARBA" id="ARBA00022737"/>
    </source>
</evidence>
<evidence type="ECO:0000256" key="2">
    <source>
        <dbReference type="ARBA" id="ARBA00022803"/>
    </source>
</evidence>
<keyword evidence="5" id="KW-1185">Reference proteome</keyword>
<protein>
    <submittedName>
        <fullName evidence="6">LOW QUALITY PROTEIN: tetratricopeptide repeat protein SKI3</fullName>
    </submittedName>
</protein>
<dbReference type="InterPro" id="IPR039226">
    <property type="entry name" value="Ski3/TTC37"/>
</dbReference>